<protein>
    <submittedName>
        <fullName evidence="1">Uncharacterized protein</fullName>
    </submittedName>
</protein>
<sequence>MVRRILRAPRLAGFAIGPVDPRTKRREILRDEDGQPVRPHQGFIEPKRGYDLQAILDGRERERNMDRAGTLTFLGSWGALRA</sequence>
<gene>
    <name evidence="1" type="ORF">GCM10010339_21700</name>
</gene>
<organism evidence="1 2">
    <name type="scientific">Streptomyces alanosinicus</name>
    <dbReference type="NCBI Taxonomy" id="68171"/>
    <lineage>
        <taxon>Bacteria</taxon>
        <taxon>Bacillati</taxon>
        <taxon>Actinomycetota</taxon>
        <taxon>Actinomycetes</taxon>
        <taxon>Kitasatosporales</taxon>
        <taxon>Streptomycetaceae</taxon>
        <taxon>Streptomyces</taxon>
    </lineage>
</organism>
<proteinExistence type="predicted"/>
<reference evidence="1" key="1">
    <citation type="journal article" date="2014" name="Int. J. Syst. Evol. Microbiol.">
        <title>Complete genome sequence of Corynebacterium casei LMG S-19264T (=DSM 44701T), isolated from a smear-ripened cheese.</title>
        <authorList>
            <consortium name="US DOE Joint Genome Institute (JGI-PGF)"/>
            <person name="Walter F."/>
            <person name="Albersmeier A."/>
            <person name="Kalinowski J."/>
            <person name="Ruckert C."/>
        </authorList>
    </citation>
    <scope>NUCLEOTIDE SEQUENCE</scope>
    <source>
        <strain evidence="1">JCM 4714</strain>
    </source>
</reference>
<accession>A0A918YGW2</accession>
<dbReference type="Gene3D" id="3.90.1750.20">
    <property type="entry name" value="Putative Large Serine Recombinase, Chain B, Domain 2"/>
    <property type="match status" value="1"/>
</dbReference>
<keyword evidence="2" id="KW-1185">Reference proteome</keyword>
<evidence type="ECO:0000313" key="1">
    <source>
        <dbReference type="EMBL" id="GHE01612.1"/>
    </source>
</evidence>
<comment type="caution">
    <text evidence="1">The sequence shown here is derived from an EMBL/GenBank/DDBJ whole genome shotgun (WGS) entry which is preliminary data.</text>
</comment>
<dbReference type="EMBL" id="BMVG01000003">
    <property type="protein sequence ID" value="GHE01612.1"/>
    <property type="molecule type" value="Genomic_DNA"/>
</dbReference>
<dbReference type="InterPro" id="IPR038109">
    <property type="entry name" value="DNA_bind_recomb_sf"/>
</dbReference>
<name>A0A918YGW2_9ACTN</name>
<evidence type="ECO:0000313" key="2">
    <source>
        <dbReference type="Proteomes" id="UP000655443"/>
    </source>
</evidence>
<dbReference type="Proteomes" id="UP000655443">
    <property type="component" value="Unassembled WGS sequence"/>
</dbReference>
<dbReference type="AlphaFoldDB" id="A0A918YGW2"/>
<reference evidence="1" key="2">
    <citation type="submission" date="2020-09" db="EMBL/GenBank/DDBJ databases">
        <authorList>
            <person name="Sun Q."/>
            <person name="Ohkuma M."/>
        </authorList>
    </citation>
    <scope>NUCLEOTIDE SEQUENCE</scope>
    <source>
        <strain evidence="1">JCM 4714</strain>
    </source>
</reference>